<evidence type="ECO:0000256" key="19">
    <source>
        <dbReference type="RuleBase" id="RU291113"/>
    </source>
</evidence>
<accession>A0ABR3IRQ5</accession>
<proteinExistence type="inferred from homology"/>
<evidence type="ECO:0000256" key="11">
    <source>
        <dbReference type="ARBA" id="ARBA00022857"/>
    </source>
</evidence>
<dbReference type="Gene3D" id="3.20.20.70">
    <property type="entry name" value="Aldolase class I"/>
    <property type="match status" value="1"/>
</dbReference>
<keyword evidence="7 19" id="KW-0819">tRNA processing</keyword>
<evidence type="ECO:0000256" key="5">
    <source>
        <dbReference type="ARBA" id="ARBA00022643"/>
    </source>
</evidence>
<sequence length="685" mass="75682">MALLPGTAPVKAEFLLHAAPTSVPDDDAAEGSTSHTQKGAKGPEDDPRGAGGPSRRKMTKEQKKAQRGANKGRRFGKIRDDLDLCYKVAMGEVCEFGEQCRFLHDVKEYLAAKPHDLRIPELDEFSTSAPFLSENLERNETHPEFAFLNTKTRCPNFDESGECKHGFKCRFLGAHARKTESGDLELVTDSDKKAQTVLTTSELNYIGPDALKLLRMKKYETPITKAYLKEVQAANQNENQKETPTKTIDSSKPDQDEVMGDSAEQAPDPAQPVDTPLEPEISQTALHKIAEQTGDTTASQEDTPDVPMRFAEKKRLHWSGKTYLAPLTTVGNLPFRRLCVGLGADITCGEMGLATSFLTGSKEEWSLVRRHPSEGIFGIQVTGNKPSTLVPTAEIIAKEFTGNVDFVDVNCGCPIDLVFRSGSGSALLDAPGKLGKILIGMNKALGEIPLTVKLRTGVKDGRNTAHKLMPRLSCEWNVGCLTLHGRTRQQRYTRTADWDYIKTCVDAVRAQEAEEDCPPVPIFGGGDCFSSEGYWSTIEQSGVDGIMIGRGALIKPWIFTEIKEHREWDISARERLDLIRKYAEYGINHFGSDTAGINTTRRYLCEALSFQYRYVPIGLLETLPGRINDRAPAFRGRDELETLLASGDSADWVKISEMFLGPAPEAWSFMPKHKSNAYGNEESQG</sequence>
<feature type="zinc finger region" description="C3H1-type" evidence="18">
    <location>
        <begin position="79"/>
        <end position="107"/>
    </location>
</feature>
<evidence type="ECO:0000256" key="3">
    <source>
        <dbReference type="ARBA" id="ARBA00022143"/>
    </source>
</evidence>
<dbReference type="InterPro" id="IPR000571">
    <property type="entry name" value="Znf_CCCH"/>
</dbReference>
<comment type="caution">
    <text evidence="22">The sequence shown here is derived from an EMBL/GenBank/DDBJ whole genome shotgun (WGS) entry which is preliminary data.</text>
</comment>
<evidence type="ECO:0000256" key="8">
    <source>
        <dbReference type="ARBA" id="ARBA00022723"/>
    </source>
</evidence>
<keyword evidence="23" id="KW-1185">Reference proteome</keyword>
<evidence type="ECO:0000313" key="23">
    <source>
        <dbReference type="Proteomes" id="UP001556367"/>
    </source>
</evidence>
<keyword evidence="4 19" id="KW-0285">Flavoprotein</keyword>
<evidence type="ECO:0000256" key="12">
    <source>
        <dbReference type="ARBA" id="ARBA00023002"/>
    </source>
</evidence>
<evidence type="ECO:0000256" key="2">
    <source>
        <dbReference type="ARBA" id="ARBA00012376"/>
    </source>
</evidence>
<keyword evidence="12 19" id="KW-0560">Oxidoreductase</keyword>
<evidence type="ECO:0000259" key="21">
    <source>
        <dbReference type="PROSITE" id="PS50103"/>
    </source>
</evidence>
<name>A0ABR3IRQ5_9AGAR</name>
<comment type="catalytic activity">
    <reaction evidence="17">
        <text>5,6-dihydrouridine(47) in tRNA + NADP(+) = uridine(47) in tRNA + NADPH + H(+)</text>
        <dbReference type="Rhea" id="RHEA:53360"/>
        <dbReference type="Rhea" id="RHEA-COMP:13539"/>
        <dbReference type="Rhea" id="RHEA-COMP:13540"/>
        <dbReference type="ChEBI" id="CHEBI:15378"/>
        <dbReference type="ChEBI" id="CHEBI:57783"/>
        <dbReference type="ChEBI" id="CHEBI:58349"/>
        <dbReference type="ChEBI" id="CHEBI:65315"/>
        <dbReference type="ChEBI" id="CHEBI:74443"/>
        <dbReference type="EC" id="1.3.1.89"/>
    </reaction>
    <physiologicalReaction direction="right-to-left" evidence="17">
        <dbReference type="Rhea" id="RHEA:53362"/>
    </physiologicalReaction>
</comment>
<evidence type="ECO:0000256" key="14">
    <source>
        <dbReference type="ARBA" id="ARBA00048266"/>
    </source>
</evidence>
<keyword evidence="6" id="KW-0507">mRNA processing</keyword>
<dbReference type="InterPro" id="IPR013785">
    <property type="entry name" value="Aldolase_TIM"/>
</dbReference>
<evidence type="ECO:0000256" key="20">
    <source>
        <dbReference type="SAM" id="MobiDB-lite"/>
    </source>
</evidence>
<dbReference type="EC" id="1.3.1.89" evidence="2 19"/>
<dbReference type="SUPFAM" id="SSF90229">
    <property type="entry name" value="CCCH zinc finger"/>
    <property type="match status" value="1"/>
</dbReference>
<comment type="similarity">
    <text evidence="19">Belongs to the dus family. Dus3 subfamily.</text>
</comment>
<comment type="cofactor">
    <cofactor evidence="1 19">
        <name>FMN</name>
        <dbReference type="ChEBI" id="CHEBI:58210"/>
    </cofactor>
</comment>
<dbReference type="PROSITE" id="PS50103">
    <property type="entry name" value="ZF_C3H1"/>
    <property type="match status" value="2"/>
</dbReference>
<keyword evidence="11 19" id="KW-0521">NADP</keyword>
<reference evidence="23" key="1">
    <citation type="submission" date="2024-06" db="EMBL/GenBank/DDBJ databases">
        <title>Multi-omics analyses provide insights into the biosynthesis of the anticancer antibiotic pleurotin in Hohenbuehelia grisea.</title>
        <authorList>
            <person name="Weaver J.A."/>
            <person name="Alberti F."/>
        </authorList>
    </citation>
    <scope>NUCLEOTIDE SEQUENCE [LARGE SCALE GENOMIC DNA]</scope>
    <source>
        <strain evidence="23">T-177</strain>
    </source>
</reference>
<keyword evidence="13 19" id="KW-0520">NAD</keyword>
<comment type="catalytic activity">
    <reaction evidence="15">
        <text>a 5,6-dihydrouridine in mRNA + NAD(+) = a uridine in mRNA + NADH + H(+)</text>
        <dbReference type="Rhea" id="RHEA:69851"/>
        <dbReference type="Rhea" id="RHEA-COMP:14658"/>
        <dbReference type="Rhea" id="RHEA-COMP:17789"/>
        <dbReference type="ChEBI" id="CHEBI:15378"/>
        <dbReference type="ChEBI" id="CHEBI:57540"/>
        <dbReference type="ChEBI" id="CHEBI:57945"/>
        <dbReference type="ChEBI" id="CHEBI:65315"/>
        <dbReference type="ChEBI" id="CHEBI:74443"/>
    </reaction>
    <physiologicalReaction direction="right-to-left" evidence="15">
        <dbReference type="Rhea" id="RHEA:69853"/>
    </physiologicalReaction>
</comment>
<dbReference type="PANTHER" id="PTHR45846:SF1">
    <property type="entry name" value="TRNA-DIHYDROURIDINE(47) SYNTHASE [NAD(P)(+)]-LIKE"/>
    <property type="match status" value="1"/>
</dbReference>
<gene>
    <name evidence="22" type="ORF">HGRIS_012263</name>
</gene>
<evidence type="ECO:0000256" key="15">
    <source>
        <dbReference type="ARBA" id="ARBA00048342"/>
    </source>
</evidence>
<evidence type="ECO:0000256" key="13">
    <source>
        <dbReference type="ARBA" id="ARBA00023027"/>
    </source>
</evidence>
<keyword evidence="10 18" id="KW-0862">Zinc</keyword>
<dbReference type="SUPFAM" id="SSF51395">
    <property type="entry name" value="FMN-linked oxidoreductases"/>
    <property type="match status" value="1"/>
</dbReference>
<organism evidence="22 23">
    <name type="scientific">Hohenbuehelia grisea</name>
    <dbReference type="NCBI Taxonomy" id="104357"/>
    <lineage>
        <taxon>Eukaryota</taxon>
        <taxon>Fungi</taxon>
        <taxon>Dikarya</taxon>
        <taxon>Basidiomycota</taxon>
        <taxon>Agaricomycotina</taxon>
        <taxon>Agaricomycetes</taxon>
        <taxon>Agaricomycetidae</taxon>
        <taxon>Agaricales</taxon>
        <taxon>Pleurotineae</taxon>
        <taxon>Pleurotaceae</taxon>
        <taxon>Hohenbuehelia</taxon>
    </lineage>
</organism>
<dbReference type="EMBL" id="JASNQZ010000015">
    <property type="protein sequence ID" value="KAL0945985.1"/>
    <property type="molecule type" value="Genomic_DNA"/>
</dbReference>
<evidence type="ECO:0000256" key="4">
    <source>
        <dbReference type="ARBA" id="ARBA00022630"/>
    </source>
</evidence>
<comment type="function">
    <text evidence="19">Catalyzes the synthesis of dihydrouridine, a modified base found in the D-loop of most tRNAs. Specifically modifies U47 in cytoplasmic tRNAs.</text>
</comment>
<dbReference type="Pfam" id="PF25585">
    <property type="entry name" value="zf-CCCH_DUS3L"/>
    <property type="match status" value="1"/>
</dbReference>
<feature type="region of interest" description="Disordered" evidence="20">
    <location>
        <begin position="235"/>
        <end position="276"/>
    </location>
</feature>
<feature type="domain" description="C3H1-type" evidence="21">
    <location>
        <begin position="148"/>
        <end position="178"/>
    </location>
</feature>
<evidence type="ECO:0000256" key="18">
    <source>
        <dbReference type="PROSITE-ProRule" id="PRU00723"/>
    </source>
</evidence>
<feature type="region of interest" description="Disordered" evidence="20">
    <location>
        <begin position="18"/>
        <end position="73"/>
    </location>
</feature>
<dbReference type="InterPro" id="IPR018517">
    <property type="entry name" value="tRNA_hU_synthase_CS"/>
</dbReference>
<protein>
    <recommendedName>
        <fullName evidence="3 19">tRNA-dihydrouridine(47) synthase [NAD(P)(+)]</fullName>
        <ecNumber evidence="2 19">1.3.1.89</ecNumber>
    </recommendedName>
    <alternativeName>
        <fullName evidence="19">tRNA-dihydrouridine synthase 3</fullName>
    </alternativeName>
</protein>
<feature type="zinc finger region" description="C3H1-type" evidence="18">
    <location>
        <begin position="148"/>
        <end position="178"/>
    </location>
</feature>
<evidence type="ECO:0000256" key="7">
    <source>
        <dbReference type="ARBA" id="ARBA00022694"/>
    </source>
</evidence>
<evidence type="ECO:0000256" key="6">
    <source>
        <dbReference type="ARBA" id="ARBA00022664"/>
    </source>
</evidence>
<evidence type="ECO:0000256" key="17">
    <source>
        <dbReference type="ARBA" id="ARBA00049513"/>
    </source>
</evidence>
<comment type="catalytic activity">
    <reaction evidence="14">
        <text>5,6-dihydrouridine(47) in tRNA + NAD(+) = uridine(47) in tRNA + NADH + H(+)</text>
        <dbReference type="Rhea" id="RHEA:53364"/>
        <dbReference type="Rhea" id="RHEA-COMP:13539"/>
        <dbReference type="Rhea" id="RHEA-COMP:13540"/>
        <dbReference type="ChEBI" id="CHEBI:15378"/>
        <dbReference type="ChEBI" id="CHEBI:57540"/>
        <dbReference type="ChEBI" id="CHEBI:57945"/>
        <dbReference type="ChEBI" id="CHEBI:65315"/>
        <dbReference type="ChEBI" id="CHEBI:74443"/>
        <dbReference type="EC" id="1.3.1.89"/>
    </reaction>
    <physiologicalReaction direction="right-to-left" evidence="14">
        <dbReference type="Rhea" id="RHEA:53366"/>
    </physiologicalReaction>
</comment>
<evidence type="ECO:0000256" key="1">
    <source>
        <dbReference type="ARBA" id="ARBA00001917"/>
    </source>
</evidence>
<evidence type="ECO:0000313" key="22">
    <source>
        <dbReference type="EMBL" id="KAL0945985.1"/>
    </source>
</evidence>
<evidence type="ECO:0000256" key="16">
    <source>
        <dbReference type="ARBA" id="ARBA00049447"/>
    </source>
</evidence>
<dbReference type="Gene3D" id="4.10.1000.10">
    <property type="entry name" value="Zinc finger, CCCH-type"/>
    <property type="match status" value="1"/>
</dbReference>
<dbReference type="InterPro" id="IPR035587">
    <property type="entry name" value="DUS-like_FMN-bd"/>
</dbReference>
<evidence type="ECO:0000256" key="10">
    <source>
        <dbReference type="ARBA" id="ARBA00022833"/>
    </source>
</evidence>
<evidence type="ECO:0000256" key="9">
    <source>
        <dbReference type="ARBA" id="ARBA00022771"/>
    </source>
</evidence>
<dbReference type="CDD" id="cd02801">
    <property type="entry name" value="DUS_like_FMN"/>
    <property type="match status" value="1"/>
</dbReference>
<dbReference type="Pfam" id="PF01207">
    <property type="entry name" value="Dus"/>
    <property type="match status" value="1"/>
</dbReference>
<keyword evidence="9 18" id="KW-0863">Zinc-finger</keyword>
<feature type="domain" description="C3H1-type" evidence="21">
    <location>
        <begin position="79"/>
        <end position="107"/>
    </location>
</feature>
<keyword evidence="8 18" id="KW-0479">Metal-binding</keyword>
<dbReference type="InterPro" id="IPR036855">
    <property type="entry name" value="Znf_CCCH_sf"/>
</dbReference>
<comment type="catalytic activity">
    <reaction evidence="16">
        <text>a 5,6-dihydrouridine in mRNA + NADP(+) = a uridine in mRNA + NADPH + H(+)</text>
        <dbReference type="Rhea" id="RHEA:69855"/>
        <dbReference type="Rhea" id="RHEA-COMP:14658"/>
        <dbReference type="Rhea" id="RHEA-COMP:17789"/>
        <dbReference type="ChEBI" id="CHEBI:15378"/>
        <dbReference type="ChEBI" id="CHEBI:57783"/>
        <dbReference type="ChEBI" id="CHEBI:58349"/>
        <dbReference type="ChEBI" id="CHEBI:65315"/>
        <dbReference type="ChEBI" id="CHEBI:74443"/>
    </reaction>
    <physiologicalReaction direction="right-to-left" evidence="16">
        <dbReference type="Rhea" id="RHEA:69857"/>
    </physiologicalReaction>
</comment>
<dbReference type="PROSITE" id="PS01136">
    <property type="entry name" value="UPF0034"/>
    <property type="match status" value="1"/>
</dbReference>
<dbReference type="PANTHER" id="PTHR45846">
    <property type="entry name" value="TRNA-DIHYDROURIDINE(47) SYNTHASE [NAD(P)(+)]-LIKE"/>
    <property type="match status" value="1"/>
</dbReference>
<dbReference type="SMART" id="SM00356">
    <property type="entry name" value="ZnF_C3H1"/>
    <property type="match status" value="2"/>
</dbReference>
<keyword evidence="5 19" id="KW-0288">FMN</keyword>
<feature type="compositionally biased region" description="Basic and acidic residues" evidence="20">
    <location>
        <begin position="239"/>
        <end position="255"/>
    </location>
</feature>
<dbReference type="Proteomes" id="UP001556367">
    <property type="component" value="Unassembled WGS sequence"/>
</dbReference>